<dbReference type="EMBL" id="CP070968">
    <property type="protein sequence ID" value="QSF54768.1"/>
    <property type="molecule type" value="Genomic_DNA"/>
</dbReference>
<feature type="transmembrane region" description="Helical" evidence="11">
    <location>
        <begin position="399"/>
        <end position="417"/>
    </location>
</feature>
<keyword evidence="10 11" id="KW-0472">Membrane</keyword>
<evidence type="ECO:0000256" key="4">
    <source>
        <dbReference type="ARBA" id="ARBA00022448"/>
    </source>
</evidence>
<keyword evidence="13" id="KW-1185">Reference proteome</keyword>
<feature type="transmembrane region" description="Helical" evidence="11">
    <location>
        <begin position="85"/>
        <end position="105"/>
    </location>
</feature>
<dbReference type="PANTHER" id="PTHR43702:SF3">
    <property type="entry name" value="PROTEIN TSGA"/>
    <property type="match status" value="1"/>
</dbReference>
<dbReference type="Pfam" id="PF07690">
    <property type="entry name" value="MFS_1"/>
    <property type="match status" value="1"/>
</dbReference>
<sequence length="441" mass="45898">MIATPANDTVPSSSGPKGDVGYLQWFVFGLFFIFGGITSLNDVLVPKLKELYSLSYFQAMLIQTAFFAAYFIVSLPAAALVQKVGYMRGAVVGLLIMMAGCLLFIPAANAGLFGAFLGALFVLAAGVTLVQVVANPLISMLGAPDTASSRLTFAQAFNSLGTTVFPWVGATLILGSLATVSAAELSGTALTAYRAAESAVITHAYIGIAVALAVVAGVVWLNRNRLIEEKTPTVAFLSAFNLLKQPRFAFGALGIFVYVGAEVAVASLMTNYLMQADTLALPAQGAGERLALYWGGALVGRFIGAWVMRFIAPWKVLASVALGAVMLIALSVFTTGALSGYALLCVGLFNAVMFPTIFTLASAGLGKRAAEGSGIICMAIVGGAIVPPLTGYVADVSTLRIALVIPVACYIVIALYARYCGGIGKDVSDMSWSESREPGNA</sequence>
<feature type="transmembrane region" description="Helical" evidence="11">
    <location>
        <begin position="290"/>
        <end position="309"/>
    </location>
</feature>
<feature type="transmembrane region" description="Helical" evidence="11">
    <location>
        <begin position="56"/>
        <end position="79"/>
    </location>
</feature>
<keyword evidence="6" id="KW-0997">Cell inner membrane</keyword>
<feature type="transmembrane region" description="Helical" evidence="11">
    <location>
        <begin position="248"/>
        <end position="270"/>
    </location>
</feature>
<evidence type="ECO:0000256" key="6">
    <source>
        <dbReference type="ARBA" id="ARBA00022519"/>
    </source>
</evidence>
<keyword evidence="5" id="KW-1003">Cell membrane</keyword>
<feature type="transmembrane region" description="Helical" evidence="11">
    <location>
        <begin position="316"/>
        <end position="334"/>
    </location>
</feature>
<keyword evidence="8 11" id="KW-0812">Transmembrane</keyword>
<gene>
    <name evidence="12" type="ORF">JX001_02810</name>
</gene>
<protein>
    <submittedName>
        <fullName evidence="12">Sugar MFS transporter</fullName>
    </submittedName>
</protein>
<reference evidence="12 13" key="1">
    <citation type="submission" date="2021-02" db="EMBL/GenBank/DDBJ databases">
        <title>Brevundimonas sp. CS1 genome sequence.</title>
        <authorList>
            <person name="Lee K."/>
            <person name="Choi Y.-J."/>
            <person name="Son H.-R."/>
        </authorList>
    </citation>
    <scope>NUCLEOTIDE SEQUENCE [LARGE SCALE GENOMIC DNA]</scope>
    <source>
        <strain evidence="12 13">CS1</strain>
    </source>
</reference>
<dbReference type="InterPro" id="IPR011701">
    <property type="entry name" value="MFS"/>
</dbReference>
<evidence type="ECO:0000256" key="3">
    <source>
        <dbReference type="ARBA" id="ARBA00009120"/>
    </source>
</evidence>
<organism evidence="12 13">
    <name type="scientific">Brevundimonas fontaquae</name>
    <dbReference type="NCBI Taxonomy" id="2813778"/>
    <lineage>
        <taxon>Bacteria</taxon>
        <taxon>Pseudomonadati</taxon>
        <taxon>Pseudomonadota</taxon>
        <taxon>Alphaproteobacteria</taxon>
        <taxon>Caulobacterales</taxon>
        <taxon>Caulobacteraceae</taxon>
        <taxon>Brevundimonas</taxon>
    </lineage>
</organism>
<evidence type="ECO:0000256" key="11">
    <source>
        <dbReference type="SAM" id="Phobius"/>
    </source>
</evidence>
<dbReference type="PANTHER" id="PTHR43702">
    <property type="entry name" value="L-FUCOSE-PROTON SYMPORTER"/>
    <property type="match status" value="1"/>
</dbReference>
<dbReference type="Gene3D" id="1.20.1250.20">
    <property type="entry name" value="MFS general substrate transporter like domains"/>
    <property type="match status" value="2"/>
</dbReference>
<dbReference type="Proteomes" id="UP000662957">
    <property type="component" value="Chromosome"/>
</dbReference>
<feature type="transmembrane region" description="Helical" evidence="11">
    <location>
        <begin position="200"/>
        <end position="221"/>
    </location>
</feature>
<dbReference type="InterPro" id="IPR036259">
    <property type="entry name" value="MFS_trans_sf"/>
</dbReference>
<dbReference type="NCBIfam" id="TIGR01272">
    <property type="entry name" value="gluP"/>
    <property type="match status" value="1"/>
</dbReference>
<dbReference type="RefSeq" id="WP_205682202.1">
    <property type="nucleotide sequence ID" value="NZ_CP070968.1"/>
</dbReference>
<dbReference type="SUPFAM" id="SSF103473">
    <property type="entry name" value="MFS general substrate transporter"/>
    <property type="match status" value="1"/>
</dbReference>
<evidence type="ECO:0000313" key="12">
    <source>
        <dbReference type="EMBL" id="QSF54768.1"/>
    </source>
</evidence>
<evidence type="ECO:0000256" key="5">
    <source>
        <dbReference type="ARBA" id="ARBA00022475"/>
    </source>
</evidence>
<accession>A0ABX7LPM9</accession>
<feature type="transmembrane region" description="Helical" evidence="11">
    <location>
        <begin position="373"/>
        <end position="393"/>
    </location>
</feature>
<evidence type="ECO:0000256" key="9">
    <source>
        <dbReference type="ARBA" id="ARBA00022989"/>
    </source>
</evidence>
<evidence type="ECO:0000256" key="1">
    <source>
        <dbReference type="ARBA" id="ARBA00003321"/>
    </source>
</evidence>
<comment type="similarity">
    <text evidence="3">Belongs to the major facilitator superfamily. FHS transporter (TC 2.A.1.7) family.</text>
</comment>
<feature type="transmembrane region" description="Helical" evidence="11">
    <location>
        <begin position="112"/>
        <end position="134"/>
    </location>
</feature>
<dbReference type="InterPro" id="IPR050375">
    <property type="entry name" value="MFS_TsgA-like"/>
</dbReference>
<dbReference type="CDD" id="cd17394">
    <property type="entry name" value="MFS_FucP_like"/>
    <property type="match status" value="1"/>
</dbReference>
<keyword evidence="9 11" id="KW-1133">Transmembrane helix</keyword>
<proteinExistence type="inferred from homology"/>
<evidence type="ECO:0000256" key="2">
    <source>
        <dbReference type="ARBA" id="ARBA00004429"/>
    </source>
</evidence>
<evidence type="ECO:0000256" key="8">
    <source>
        <dbReference type="ARBA" id="ARBA00022692"/>
    </source>
</evidence>
<feature type="transmembrane region" description="Helical" evidence="11">
    <location>
        <begin position="340"/>
        <end position="361"/>
    </location>
</feature>
<keyword evidence="4" id="KW-0813">Transport</keyword>
<comment type="function">
    <text evidence="1">Intake of glucose and galactose.</text>
</comment>
<keyword evidence="7" id="KW-0762">Sugar transport</keyword>
<dbReference type="InterPro" id="IPR005964">
    <property type="entry name" value="Glc/Gal_transptr_bac"/>
</dbReference>
<evidence type="ECO:0000313" key="13">
    <source>
        <dbReference type="Proteomes" id="UP000662957"/>
    </source>
</evidence>
<feature type="transmembrane region" description="Helical" evidence="11">
    <location>
        <begin position="22"/>
        <end position="44"/>
    </location>
</feature>
<comment type="subcellular location">
    <subcellularLocation>
        <location evidence="2">Cell inner membrane</location>
        <topology evidence="2">Multi-pass membrane protein</topology>
    </subcellularLocation>
</comment>
<evidence type="ECO:0000256" key="10">
    <source>
        <dbReference type="ARBA" id="ARBA00023136"/>
    </source>
</evidence>
<evidence type="ECO:0000256" key="7">
    <source>
        <dbReference type="ARBA" id="ARBA00022597"/>
    </source>
</evidence>
<name>A0ABX7LPM9_9CAUL</name>